<feature type="binding site" evidence="7">
    <location>
        <position position="11"/>
    </location>
    <ligand>
        <name>S-adenosyl-L-methionine</name>
        <dbReference type="ChEBI" id="CHEBI:59789"/>
    </ligand>
</feature>
<accession>A0A6C2YPW4</accession>
<keyword evidence="3 7" id="KW-0489">Methyltransferase</keyword>
<evidence type="ECO:0000256" key="1">
    <source>
        <dbReference type="ARBA" id="ARBA00000142"/>
    </source>
</evidence>
<protein>
    <recommendedName>
        <fullName evidence="7">tRNA (guanine-N(7)-)-methyltransferase</fullName>
        <ecNumber evidence="7">2.1.1.33</ecNumber>
    </recommendedName>
    <alternativeName>
        <fullName evidence="7">tRNA (guanine(46)-N(7))-methyltransferase</fullName>
    </alternativeName>
    <alternativeName>
        <fullName evidence="7">tRNA(m7G46)-methyltransferase</fullName>
    </alternativeName>
</protein>
<sequence>MFGNDHPVEIEVGFGKGAFLVSSAVARPDTNFFGIEIERKYQLLTAGRLASRGLSHVRVCAADAKQWFSQLIPPQSVAVVHVYFPDPWWKRRHHKRRLFTLDFAQDCLKVLKLDGVLSIATDVAEYFVMMQETLAQISEFSVIPLDPTIPGSNVETNFERKARMIGTPINRARYRKTAEAPPRPASSPEVVAESEVVADSAD</sequence>
<evidence type="ECO:0000313" key="9">
    <source>
        <dbReference type="EMBL" id="VIP03678.1"/>
    </source>
</evidence>
<dbReference type="HAMAP" id="MF_01057">
    <property type="entry name" value="tRNA_methyltr_TrmB"/>
    <property type="match status" value="1"/>
</dbReference>
<dbReference type="PROSITE" id="PS51625">
    <property type="entry name" value="SAM_MT_TRMB"/>
    <property type="match status" value="1"/>
</dbReference>
<dbReference type="Pfam" id="PF02390">
    <property type="entry name" value="Methyltransf_4"/>
    <property type="match status" value="1"/>
</dbReference>
<comment type="pathway">
    <text evidence="7">tRNA modification; N(7)-methylguanine-tRNA biosynthesis.</text>
</comment>
<keyword evidence="5 7" id="KW-0949">S-adenosyl-L-methionine</keyword>
<dbReference type="Proteomes" id="UP000464378">
    <property type="component" value="Chromosome"/>
</dbReference>
<dbReference type="GO" id="GO:0008176">
    <property type="term" value="F:tRNA (guanine(46)-N7)-methyltransferase activity"/>
    <property type="evidence" value="ECO:0007669"/>
    <property type="project" value="UniProtKB-UniRule"/>
</dbReference>
<evidence type="ECO:0000256" key="5">
    <source>
        <dbReference type="ARBA" id="ARBA00022691"/>
    </source>
</evidence>
<evidence type="ECO:0000256" key="6">
    <source>
        <dbReference type="ARBA" id="ARBA00022694"/>
    </source>
</evidence>
<feature type="binding site" evidence="7">
    <location>
        <position position="36"/>
    </location>
    <ligand>
        <name>S-adenosyl-L-methionine</name>
        <dbReference type="ChEBI" id="CHEBI:59789"/>
    </ligand>
</feature>
<dbReference type="AlphaFoldDB" id="A0A6C2YPW4"/>
<evidence type="ECO:0000256" key="8">
    <source>
        <dbReference type="SAM" id="MobiDB-lite"/>
    </source>
</evidence>
<name>A0A6C2YPW4_9BACT</name>
<feature type="binding site" evidence="7">
    <location>
        <position position="90"/>
    </location>
    <ligand>
        <name>substrate</name>
    </ligand>
</feature>
<dbReference type="EC" id="2.1.1.33" evidence="7"/>
<comment type="similarity">
    <text evidence="7">Belongs to the class I-like SAM-binding methyltransferase superfamily. TrmB family.</text>
</comment>
<dbReference type="InParanoid" id="A0A6C2YPW4"/>
<gene>
    <name evidence="7" type="primary">trmB</name>
    <name evidence="9" type="ORF">GMBLW1_02820</name>
</gene>
<dbReference type="FunCoup" id="A0A6C2YPW4">
    <property type="interactions" value="297"/>
</dbReference>
<keyword evidence="10" id="KW-1185">Reference proteome</keyword>
<comment type="function">
    <text evidence="2 7">Catalyzes the formation of N(7)-methylguanine at position 46 (m7G46) in tRNA.</text>
</comment>
<proteinExistence type="inferred from homology"/>
<feature type="binding site" evidence="7">
    <location>
        <begin position="156"/>
        <end position="159"/>
    </location>
    <ligand>
        <name>substrate</name>
    </ligand>
</feature>
<dbReference type="InterPro" id="IPR029063">
    <property type="entry name" value="SAM-dependent_MTases_sf"/>
</dbReference>
<dbReference type="EMBL" id="LR586016">
    <property type="protein sequence ID" value="VIP03678.1"/>
    <property type="molecule type" value="Genomic_DNA"/>
</dbReference>
<reference evidence="9" key="1">
    <citation type="submission" date="2019-04" db="EMBL/GenBank/DDBJ databases">
        <authorList>
            <consortium name="Science for Life Laboratories"/>
        </authorList>
    </citation>
    <scope>NUCLEOTIDE SEQUENCE</scope>
    <source>
        <strain evidence="9">MBLW1</strain>
    </source>
</reference>
<dbReference type="KEGG" id="tim:GMBLW1_02820"/>
<feature type="binding site" evidence="7">
    <location>
        <position position="63"/>
    </location>
    <ligand>
        <name>S-adenosyl-L-methionine</name>
        <dbReference type="ChEBI" id="CHEBI:59789"/>
    </ligand>
</feature>
<dbReference type="GO" id="GO:0043527">
    <property type="term" value="C:tRNA methyltransferase complex"/>
    <property type="evidence" value="ECO:0007669"/>
    <property type="project" value="TreeGrafter"/>
</dbReference>
<dbReference type="SUPFAM" id="SSF53335">
    <property type="entry name" value="S-adenosyl-L-methionine-dependent methyltransferases"/>
    <property type="match status" value="1"/>
</dbReference>
<dbReference type="Gene3D" id="3.40.50.150">
    <property type="entry name" value="Vaccinia Virus protein VP39"/>
    <property type="match status" value="1"/>
</dbReference>
<evidence type="ECO:0000313" key="10">
    <source>
        <dbReference type="Proteomes" id="UP000464378"/>
    </source>
</evidence>
<dbReference type="NCBIfam" id="TIGR00091">
    <property type="entry name" value="tRNA (guanosine(46)-N7)-methyltransferase TrmB"/>
    <property type="match status" value="1"/>
</dbReference>
<evidence type="ECO:0000256" key="2">
    <source>
        <dbReference type="ARBA" id="ARBA00003015"/>
    </source>
</evidence>
<dbReference type="InterPro" id="IPR055361">
    <property type="entry name" value="tRNA_methyltr_TrmB_bact"/>
</dbReference>
<comment type="catalytic activity">
    <reaction evidence="1 7">
        <text>guanosine(46) in tRNA + S-adenosyl-L-methionine = N(7)-methylguanosine(46) in tRNA + S-adenosyl-L-homocysteine</text>
        <dbReference type="Rhea" id="RHEA:42708"/>
        <dbReference type="Rhea" id="RHEA-COMP:10188"/>
        <dbReference type="Rhea" id="RHEA-COMP:10189"/>
        <dbReference type="ChEBI" id="CHEBI:57856"/>
        <dbReference type="ChEBI" id="CHEBI:59789"/>
        <dbReference type="ChEBI" id="CHEBI:74269"/>
        <dbReference type="ChEBI" id="CHEBI:74480"/>
        <dbReference type="EC" id="2.1.1.33"/>
    </reaction>
</comment>
<dbReference type="EMBL" id="LR593887">
    <property type="protein sequence ID" value="VTS04724.1"/>
    <property type="molecule type" value="Genomic_DNA"/>
</dbReference>
<keyword evidence="6 7" id="KW-0819">tRNA processing</keyword>
<dbReference type="PANTHER" id="PTHR23417:SF14">
    <property type="entry name" value="PENTACOTRIPEPTIDE-REPEAT REGION OF PRORP DOMAIN-CONTAINING PROTEIN"/>
    <property type="match status" value="1"/>
</dbReference>
<dbReference type="InterPro" id="IPR003358">
    <property type="entry name" value="tRNA_(Gua-N-7)_MeTrfase_Trmb"/>
</dbReference>
<feature type="compositionally biased region" description="Low complexity" evidence="8">
    <location>
        <begin position="186"/>
        <end position="202"/>
    </location>
</feature>
<evidence type="ECO:0000256" key="7">
    <source>
        <dbReference type="HAMAP-Rule" id="MF_01057"/>
    </source>
</evidence>
<evidence type="ECO:0000256" key="4">
    <source>
        <dbReference type="ARBA" id="ARBA00022679"/>
    </source>
</evidence>
<keyword evidence="4 7" id="KW-0808">Transferase</keyword>
<organism evidence="9">
    <name type="scientific">Tuwongella immobilis</name>
    <dbReference type="NCBI Taxonomy" id="692036"/>
    <lineage>
        <taxon>Bacteria</taxon>
        <taxon>Pseudomonadati</taxon>
        <taxon>Planctomycetota</taxon>
        <taxon>Planctomycetia</taxon>
        <taxon>Gemmatales</taxon>
        <taxon>Gemmataceae</taxon>
        <taxon>Tuwongella</taxon>
    </lineage>
</organism>
<comment type="caution">
    <text evidence="7">Lacks conserved residue(s) required for the propagation of feature annotation.</text>
</comment>
<feature type="binding site" evidence="7">
    <location>
        <position position="86"/>
    </location>
    <ligand>
        <name>S-adenosyl-L-methionine</name>
        <dbReference type="ChEBI" id="CHEBI:59789"/>
    </ligand>
</feature>
<feature type="region of interest" description="Disordered" evidence="8">
    <location>
        <begin position="174"/>
        <end position="202"/>
    </location>
</feature>
<dbReference type="PANTHER" id="PTHR23417">
    <property type="entry name" value="3-DEOXY-D-MANNO-OCTULOSONIC-ACID TRANSFERASE/TRNA GUANINE-N 7 - -METHYLTRANSFERASE"/>
    <property type="match status" value="1"/>
</dbReference>
<dbReference type="UniPathway" id="UPA00989"/>
<evidence type="ECO:0000256" key="3">
    <source>
        <dbReference type="ARBA" id="ARBA00022603"/>
    </source>
</evidence>
<feature type="binding site" evidence="7">
    <location>
        <position position="122"/>
    </location>
    <ligand>
        <name>substrate</name>
    </ligand>
</feature>